<keyword evidence="2" id="KW-1133">Transmembrane helix</keyword>
<gene>
    <name evidence="3" type="ORF">LPB04_19815</name>
</gene>
<evidence type="ECO:0000256" key="1">
    <source>
        <dbReference type="SAM" id="Coils"/>
    </source>
</evidence>
<evidence type="ECO:0000313" key="3">
    <source>
        <dbReference type="EMBL" id="QOL49145.1"/>
    </source>
</evidence>
<protein>
    <submittedName>
        <fullName evidence="3">Uncharacterized protein</fullName>
    </submittedName>
</protein>
<keyword evidence="2" id="KW-0472">Membrane</keyword>
<reference evidence="3 4" key="1">
    <citation type="submission" date="2020-10" db="EMBL/GenBank/DDBJ databases">
        <title>Genome sequencing of Massilia sp. LPB0304.</title>
        <authorList>
            <person name="Kim J."/>
        </authorList>
    </citation>
    <scope>NUCLEOTIDE SEQUENCE [LARGE SCALE GENOMIC DNA]</scope>
    <source>
        <strain evidence="3 4">LPB0304</strain>
    </source>
</reference>
<proteinExistence type="predicted"/>
<dbReference type="RefSeq" id="WP_193686187.1">
    <property type="nucleotide sequence ID" value="NZ_CP062941.1"/>
</dbReference>
<organism evidence="3 4">
    <name type="scientific">Massilia litorea</name>
    <dbReference type="NCBI Taxonomy" id="2769491"/>
    <lineage>
        <taxon>Bacteria</taxon>
        <taxon>Pseudomonadati</taxon>
        <taxon>Pseudomonadota</taxon>
        <taxon>Betaproteobacteria</taxon>
        <taxon>Burkholderiales</taxon>
        <taxon>Oxalobacteraceae</taxon>
        <taxon>Telluria group</taxon>
        <taxon>Massilia</taxon>
    </lineage>
</organism>
<dbReference type="EMBL" id="CP062941">
    <property type="protein sequence ID" value="QOL49145.1"/>
    <property type="molecule type" value="Genomic_DNA"/>
</dbReference>
<sequence>MAAAWLKVLKSVPWGEVISAAPQVANSARRLWETVGRKGAPMPNTELDEAVAHMPADDGLAMLAAQVEQQDVAIAQLHGQVREASKLIAELADQNAQLIAKLQAARERLTLIGFVAAASGVLGLVALALVLART</sequence>
<accession>A0A7L9U4T2</accession>
<keyword evidence="1" id="KW-0175">Coiled coil</keyword>
<feature type="coiled-coil region" evidence="1">
    <location>
        <begin position="74"/>
        <end position="108"/>
    </location>
</feature>
<dbReference type="Proteomes" id="UP000593875">
    <property type="component" value="Chromosome"/>
</dbReference>
<keyword evidence="2" id="KW-0812">Transmembrane</keyword>
<evidence type="ECO:0000256" key="2">
    <source>
        <dbReference type="SAM" id="Phobius"/>
    </source>
</evidence>
<evidence type="ECO:0000313" key="4">
    <source>
        <dbReference type="Proteomes" id="UP000593875"/>
    </source>
</evidence>
<name>A0A7L9U4T2_9BURK</name>
<dbReference type="KEGG" id="mlir:LPB04_19815"/>
<keyword evidence="4" id="KW-1185">Reference proteome</keyword>
<feature type="transmembrane region" description="Helical" evidence="2">
    <location>
        <begin position="109"/>
        <end position="132"/>
    </location>
</feature>
<dbReference type="AlphaFoldDB" id="A0A7L9U4T2"/>